<sequence length="57" mass="5941">MFLLIVAIAVCIALYVYLQQEAKKGAQGAEGKKNSLRSSVSNQASEGGDVTATANQP</sequence>
<dbReference type="KEGG" id="nai:NECAME_13180"/>
<evidence type="ECO:0000313" key="3">
    <source>
        <dbReference type="EMBL" id="ETN74142.1"/>
    </source>
</evidence>
<gene>
    <name evidence="3" type="ORF">NECAME_13180</name>
</gene>
<feature type="region of interest" description="Disordered" evidence="1">
    <location>
        <begin position="26"/>
        <end position="57"/>
    </location>
</feature>
<protein>
    <submittedName>
        <fullName evidence="3">Uncharacterized protein</fullName>
    </submittedName>
</protein>
<evidence type="ECO:0000256" key="1">
    <source>
        <dbReference type="SAM" id="MobiDB-lite"/>
    </source>
</evidence>
<keyword evidence="2" id="KW-0732">Signal</keyword>
<feature type="non-terminal residue" evidence="3">
    <location>
        <position position="57"/>
    </location>
</feature>
<dbReference type="EMBL" id="KI660385">
    <property type="protein sequence ID" value="ETN74142.1"/>
    <property type="molecule type" value="Genomic_DNA"/>
</dbReference>
<dbReference type="AlphaFoldDB" id="W2SZJ8"/>
<evidence type="ECO:0000313" key="4">
    <source>
        <dbReference type="Proteomes" id="UP000053676"/>
    </source>
</evidence>
<feature type="chain" id="PRO_5004825689" evidence="2">
    <location>
        <begin position="19"/>
        <end position="57"/>
    </location>
</feature>
<name>W2SZJ8_NECAM</name>
<dbReference type="Proteomes" id="UP000053676">
    <property type="component" value="Unassembled WGS sequence"/>
</dbReference>
<organism evidence="3 4">
    <name type="scientific">Necator americanus</name>
    <name type="common">Human hookworm</name>
    <dbReference type="NCBI Taxonomy" id="51031"/>
    <lineage>
        <taxon>Eukaryota</taxon>
        <taxon>Metazoa</taxon>
        <taxon>Ecdysozoa</taxon>
        <taxon>Nematoda</taxon>
        <taxon>Chromadorea</taxon>
        <taxon>Rhabditida</taxon>
        <taxon>Rhabditina</taxon>
        <taxon>Rhabditomorpha</taxon>
        <taxon>Strongyloidea</taxon>
        <taxon>Ancylostomatidae</taxon>
        <taxon>Bunostominae</taxon>
        <taxon>Necator</taxon>
    </lineage>
</organism>
<keyword evidence="4" id="KW-1185">Reference proteome</keyword>
<accession>W2SZJ8</accession>
<feature type="signal peptide" evidence="2">
    <location>
        <begin position="1"/>
        <end position="18"/>
    </location>
</feature>
<reference evidence="4" key="1">
    <citation type="journal article" date="2014" name="Nat. Genet.">
        <title>Genome of the human hookworm Necator americanus.</title>
        <authorList>
            <person name="Tang Y.T."/>
            <person name="Gao X."/>
            <person name="Rosa B.A."/>
            <person name="Abubucker S."/>
            <person name="Hallsworth-Pepin K."/>
            <person name="Martin J."/>
            <person name="Tyagi R."/>
            <person name="Heizer E."/>
            <person name="Zhang X."/>
            <person name="Bhonagiri-Palsikar V."/>
            <person name="Minx P."/>
            <person name="Warren W.C."/>
            <person name="Wang Q."/>
            <person name="Zhan B."/>
            <person name="Hotez P.J."/>
            <person name="Sternberg P.W."/>
            <person name="Dougall A."/>
            <person name="Gaze S.T."/>
            <person name="Mulvenna J."/>
            <person name="Sotillo J."/>
            <person name="Ranganathan S."/>
            <person name="Rabelo E.M."/>
            <person name="Wilson R.K."/>
            <person name="Felgner P.L."/>
            <person name="Bethony J."/>
            <person name="Hawdon J.M."/>
            <person name="Gasser R.B."/>
            <person name="Loukas A."/>
            <person name="Mitreva M."/>
        </authorList>
    </citation>
    <scope>NUCLEOTIDE SEQUENCE [LARGE SCALE GENOMIC DNA]</scope>
</reference>
<evidence type="ECO:0000256" key="2">
    <source>
        <dbReference type="SAM" id="SignalP"/>
    </source>
</evidence>
<feature type="compositionally biased region" description="Polar residues" evidence="1">
    <location>
        <begin position="36"/>
        <end position="45"/>
    </location>
</feature>
<proteinExistence type="predicted"/>